<evidence type="ECO:0000313" key="1">
    <source>
        <dbReference type="EMBL" id="GEO07496.1"/>
    </source>
</evidence>
<organism evidence="1 2">
    <name type="scientific">Adhaeribacter aerolatus</name>
    <dbReference type="NCBI Taxonomy" id="670289"/>
    <lineage>
        <taxon>Bacteria</taxon>
        <taxon>Pseudomonadati</taxon>
        <taxon>Bacteroidota</taxon>
        <taxon>Cytophagia</taxon>
        <taxon>Cytophagales</taxon>
        <taxon>Hymenobacteraceae</taxon>
        <taxon>Adhaeribacter</taxon>
    </lineage>
</organism>
<dbReference type="InterPro" id="IPR009057">
    <property type="entry name" value="Homeodomain-like_sf"/>
</dbReference>
<reference evidence="1 2" key="1">
    <citation type="submission" date="2019-07" db="EMBL/GenBank/DDBJ databases">
        <title>Whole genome shotgun sequence of Adhaeribacter aerolatus NBRC 106133.</title>
        <authorList>
            <person name="Hosoyama A."/>
            <person name="Uohara A."/>
            <person name="Ohji S."/>
            <person name="Ichikawa N."/>
        </authorList>
    </citation>
    <scope>NUCLEOTIDE SEQUENCE [LARGE SCALE GENOMIC DNA]</scope>
    <source>
        <strain evidence="1 2">NBRC 106133</strain>
    </source>
</reference>
<dbReference type="InterPro" id="IPR036388">
    <property type="entry name" value="WH-like_DNA-bd_sf"/>
</dbReference>
<protein>
    <submittedName>
        <fullName evidence="1">Transposase</fullName>
    </submittedName>
</protein>
<dbReference type="Proteomes" id="UP000321532">
    <property type="component" value="Unassembled WGS sequence"/>
</dbReference>
<dbReference type="RefSeq" id="WP_146905859.1">
    <property type="nucleotide sequence ID" value="NZ_BJYS01000084.1"/>
</dbReference>
<dbReference type="GO" id="GO:0006313">
    <property type="term" value="P:DNA transposition"/>
    <property type="evidence" value="ECO:0007669"/>
    <property type="project" value="InterPro"/>
</dbReference>
<gene>
    <name evidence="1" type="ORF">AAE02nite_51600</name>
</gene>
<sequence>MKKVRRKFTAAFKAQVALEALKERQTLAALAEKFQLHPNQISQWKQEFMENSQLVFAGAVGKEKEEQVNLEALYAKIGQLEMERDFLKKSLQKSGL</sequence>
<dbReference type="Pfam" id="PF01527">
    <property type="entry name" value="HTH_Tnp_1"/>
    <property type="match status" value="1"/>
</dbReference>
<dbReference type="SUPFAM" id="SSF46689">
    <property type="entry name" value="Homeodomain-like"/>
    <property type="match status" value="1"/>
</dbReference>
<keyword evidence="2" id="KW-1185">Reference proteome</keyword>
<dbReference type="OrthoDB" id="291972at2"/>
<dbReference type="AlphaFoldDB" id="A0A512B698"/>
<dbReference type="EMBL" id="BJYS01000084">
    <property type="protein sequence ID" value="GEO07496.1"/>
    <property type="molecule type" value="Genomic_DNA"/>
</dbReference>
<dbReference type="Gene3D" id="1.10.10.10">
    <property type="entry name" value="Winged helix-like DNA-binding domain superfamily/Winged helix DNA-binding domain"/>
    <property type="match status" value="1"/>
</dbReference>
<evidence type="ECO:0000313" key="2">
    <source>
        <dbReference type="Proteomes" id="UP000321532"/>
    </source>
</evidence>
<dbReference type="GO" id="GO:0003677">
    <property type="term" value="F:DNA binding"/>
    <property type="evidence" value="ECO:0007669"/>
    <property type="project" value="InterPro"/>
</dbReference>
<proteinExistence type="predicted"/>
<dbReference type="InterPro" id="IPR002514">
    <property type="entry name" value="Transposase_8"/>
</dbReference>
<comment type="caution">
    <text evidence="1">The sequence shown here is derived from an EMBL/GenBank/DDBJ whole genome shotgun (WGS) entry which is preliminary data.</text>
</comment>
<name>A0A512B698_9BACT</name>
<dbReference type="GO" id="GO:0004803">
    <property type="term" value="F:transposase activity"/>
    <property type="evidence" value="ECO:0007669"/>
    <property type="project" value="InterPro"/>
</dbReference>
<accession>A0A512B698</accession>